<dbReference type="Pfam" id="PF20478">
    <property type="entry name" value="P2RX7_C"/>
    <property type="match status" value="1"/>
</dbReference>
<comment type="caution">
    <text evidence="3">The sequence shown here is derived from an EMBL/GenBank/DDBJ whole genome shotgun (WGS) entry which is preliminary data.</text>
</comment>
<reference evidence="3" key="1">
    <citation type="thesis" date="2020" institute="ProQuest LLC" country="789 East Eisenhower Parkway, Ann Arbor, MI, USA">
        <title>Comparative Genomics and Chromosome Evolution.</title>
        <authorList>
            <person name="Mudd A.B."/>
        </authorList>
    </citation>
    <scope>NUCLEOTIDE SEQUENCE</scope>
    <source>
        <strain evidence="3">Female2</strain>
        <tissue evidence="3">Blood</tissue>
    </source>
</reference>
<feature type="compositionally biased region" description="Basic residues" evidence="1">
    <location>
        <begin position="242"/>
        <end position="251"/>
    </location>
</feature>
<evidence type="ECO:0000259" key="2">
    <source>
        <dbReference type="Pfam" id="PF20478"/>
    </source>
</evidence>
<feature type="domain" description="P2X purinoreceptor 7 intracellular" evidence="2">
    <location>
        <begin position="225"/>
        <end position="401"/>
    </location>
</feature>
<accession>A0A8T2JDY5</accession>
<dbReference type="PANTHER" id="PTHR36981:SF5">
    <property type="entry name" value="P2X PURINOCEPTOR 7-LIKE"/>
    <property type="match status" value="1"/>
</dbReference>
<feature type="region of interest" description="Disordered" evidence="1">
    <location>
        <begin position="1"/>
        <end position="21"/>
    </location>
</feature>
<evidence type="ECO:0000256" key="1">
    <source>
        <dbReference type="SAM" id="MobiDB-lite"/>
    </source>
</evidence>
<dbReference type="Proteomes" id="UP000812440">
    <property type="component" value="Chromosome 6"/>
</dbReference>
<organism evidence="3 4">
    <name type="scientific">Hymenochirus boettgeri</name>
    <name type="common">Congo dwarf clawed frog</name>
    <dbReference type="NCBI Taxonomy" id="247094"/>
    <lineage>
        <taxon>Eukaryota</taxon>
        <taxon>Metazoa</taxon>
        <taxon>Chordata</taxon>
        <taxon>Craniata</taxon>
        <taxon>Vertebrata</taxon>
        <taxon>Euteleostomi</taxon>
        <taxon>Amphibia</taxon>
        <taxon>Batrachia</taxon>
        <taxon>Anura</taxon>
        <taxon>Pipoidea</taxon>
        <taxon>Pipidae</taxon>
        <taxon>Pipinae</taxon>
        <taxon>Hymenochirus</taxon>
    </lineage>
</organism>
<feature type="compositionally biased region" description="Basic and acidic residues" evidence="1">
    <location>
        <begin position="9"/>
        <end position="19"/>
    </location>
</feature>
<evidence type="ECO:0000313" key="4">
    <source>
        <dbReference type="Proteomes" id="UP000812440"/>
    </source>
</evidence>
<proteinExistence type="predicted"/>
<dbReference type="PANTHER" id="PTHR36981">
    <property type="entry name" value="ZGC:195170"/>
    <property type="match status" value="1"/>
</dbReference>
<sequence length="415" mass="46906">MEPQLSRFSEVEPEVKAEQEESGFYYCINPADGSTVVRSDGGFSGQVQIKTEEEEVHIGHLIPTENFAVPNTSRGYQEPEILQRKIKEEAPDSEYYANPMEGPSGQSTVAVKSEDEALANRGIKSEMDSVPVTVNPGIYRDHGAIRISASDSFSVACFEEAETESLNIKREEHESLVNSMDIVEVKIGDSGIASEGGDYTGLNGDPAALREARYKELLEQLKNRPEILNAPKECFQDNPRKIKKKKKKRKTKVDGQESESEDSSINFSDEETDRVGNVDWCQCGKCAPMESQIECTCCSEVHQIKEFIPQGASCITEHPEFITECTIYSRIDYTFRIINIDLKKKPKKTEYMRFLRKTAFRCFSVWIYGFLGSRGRKRIPTCVVNKVREVFPDPRGRYSGYLESHDYLAEQMAVC</sequence>
<dbReference type="OrthoDB" id="9898708at2759"/>
<evidence type="ECO:0000313" key="3">
    <source>
        <dbReference type="EMBL" id="KAG8443389.1"/>
    </source>
</evidence>
<feature type="compositionally biased region" description="Acidic residues" evidence="1">
    <location>
        <begin position="256"/>
        <end position="270"/>
    </location>
</feature>
<dbReference type="InterPro" id="IPR046815">
    <property type="entry name" value="P2RX7_C"/>
</dbReference>
<dbReference type="EMBL" id="JAACNH010000005">
    <property type="protein sequence ID" value="KAG8443389.1"/>
    <property type="molecule type" value="Genomic_DNA"/>
</dbReference>
<gene>
    <name evidence="3" type="ORF">GDO86_011979</name>
</gene>
<keyword evidence="4" id="KW-1185">Reference proteome</keyword>
<feature type="region of interest" description="Disordered" evidence="1">
    <location>
        <begin position="242"/>
        <end position="270"/>
    </location>
</feature>
<protein>
    <recommendedName>
        <fullName evidence="2">P2X purinoreceptor 7 intracellular domain-containing protein</fullName>
    </recommendedName>
</protein>
<dbReference type="AlphaFoldDB" id="A0A8T2JDY5"/>
<name>A0A8T2JDY5_9PIPI</name>